<accession>A0ABN7SUJ7</accession>
<reference evidence="1 2" key="1">
    <citation type="submission" date="2021-04" db="EMBL/GenBank/DDBJ databases">
        <authorList>
            <person name="Bliznina A."/>
        </authorList>
    </citation>
    <scope>NUCLEOTIDE SEQUENCE [LARGE SCALE GENOMIC DNA]</scope>
</reference>
<gene>
    <name evidence="1" type="ORF">OKIOD_LOCUS11178</name>
</gene>
<dbReference type="EMBL" id="OU015566">
    <property type="protein sequence ID" value="CAG5105743.1"/>
    <property type="molecule type" value="Genomic_DNA"/>
</dbReference>
<protein>
    <submittedName>
        <fullName evidence="1">Oidioi.mRNA.OKI2018_I69.chr1.g2413.t1.cds</fullName>
    </submittedName>
</protein>
<dbReference type="Proteomes" id="UP001158576">
    <property type="component" value="Chromosome 1"/>
</dbReference>
<organism evidence="1 2">
    <name type="scientific">Oikopleura dioica</name>
    <name type="common">Tunicate</name>
    <dbReference type="NCBI Taxonomy" id="34765"/>
    <lineage>
        <taxon>Eukaryota</taxon>
        <taxon>Metazoa</taxon>
        <taxon>Chordata</taxon>
        <taxon>Tunicata</taxon>
        <taxon>Appendicularia</taxon>
        <taxon>Copelata</taxon>
        <taxon>Oikopleuridae</taxon>
        <taxon>Oikopleura</taxon>
    </lineage>
</organism>
<proteinExistence type="predicted"/>
<keyword evidence="2" id="KW-1185">Reference proteome</keyword>
<sequence>MRIAKNISHNRRLNETEHFSGEELILRQNGALELALEDEIKGLDVVIFHETTQTNVLWHSQILMPMPGSSLAFPTIRISIPSDAKLGKYTAKVLVNETRFSIDFYVIFEGHSVTEEKIVIPTGSAALVQTQEFEVSKNSEEFLKLIINDMRGHSICRSAEFIKFLIAKNRDRSHNSVFQYSQDAISCHDCYG</sequence>
<name>A0ABN7SUJ7_OIKDI</name>
<evidence type="ECO:0000313" key="2">
    <source>
        <dbReference type="Proteomes" id="UP001158576"/>
    </source>
</evidence>
<evidence type="ECO:0000313" key="1">
    <source>
        <dbReference type="EMBL" id="CAG5105743.1"/>
    </source>
</evidence>